<protein>
    <submittedName>
        <fullName evidence="1">SporadTIGR04255: family protein</fullName>
    </submittedName>
</protein>
<evidence type="ECO:0000313" key="1">
    <source>
        <dbReference type="EMBL" id="RIH76998.1"/>
    </source>
</evidence>
<evidence type="ECO:0000313" key="2">
    <source>
        <dbReference type="Proteomes" id="UP000266089"/>
    </source>
</evidence>
<dbReference type="KEGG" id="mtai:Mtai_v1c27740"/>
<dbReference type="EMBL" id="QWKX01000033">
    <property type="protein sequence ID" value="RIH76998.1"/>
    <property type="molecule type" value="Genomic_DNA"/>
</dbReference>
<dbReference type="AlphaFoldDB" id="A0A399E007"/>
<dbReference type="NCBIfam" id="TIGR04255">
    <property type="entry name" value="sporadTIGR04255"/>
    <property type="match status" value="1"/>
</dbReference>
<reference evidence="1 2" key="1">
    <citation type="submission" date="2018-08" db="EMBL/GenBank/DDBJ databases">
        <title>Meiothermus cateniformans JCM 15151 genome sequencing project.</title>
        <authorList>
            <person name="Da Costa M.S."/>
            <person name="Albuquerque L."/>
            <person name="Raposo P."/>
            <person name="Froufe H.J.C."/>
            <person name="Barroso C.S."/>
            <person name="Egas C."/>
        </authorList>
    </citation>
    <scope>NUCLEOTIDE SEQUENCE [LARGE SCALE GENOMIC DNA]</scope>
    <source>
        <strain evidence="1 2">JCM 15151</strain>
    </source>
</reference>
<dbReference type="InterPro" id="IPR026349">
    <property type="entry name" value="CHP04255"/>
</dbReference>
<gene>
    <name evidence="1" type="ORF">Mcate_01546</name>
</gene>
<sequence length="269" mass="30496">MGERLKNAPVYFVIGQVRFNPVPVPIRDNIEKIQEGFRRLGYTDYRPQTLQQMQIVLENGRVTERPIGPVDIFEFANAERTELFRLEPAQLSLQTVDYQTFAGFSQALAGGLEVLAGNLPLDFIERVGLRFLDAVMPREGEDVADYLHEQLLGLSALADNLTTTFSLSETLMRRGSDSILARVVIQEGRVGFPPDLEGVGMEIGARFRNFSGRLAILDNDAFYTERMRFHGVSTIPSVMETFKRLRNLIDEVFQKSVTEKAFEVWRGED</sequence>
<dbReference type="RefSeq" id="WP_027888406.1">
    <property type="nucleotide sequence ID" value="NZ_JBHSXZ010000053.1"/>
</dbReference>
<organism evidence="1 2">
    <name type="scientific">Meiothermus taiwanensis</name>
    <dbReference type="NCBI Taxonomy" id="172827"/>
    <lineage>
        <taxon>Bacteria</taxon>
        <taxon>Thermotogati</taxon>
        <taxon>Deinococcota</taxon>
        <taxon>Deinococci</taxon>
        <taxon>Thermales</taxon>
        <taxon>Thermaceae</taxon>
        <taxon>Meiothermus</taxon>
    </lineage>
</organism>
<dbReference type="Proteomes" id="UP000266089">
    <property type="component" value="Unassembled WGS sequence"/>
</dbReference>
<accession>A0A399E007</accession>
<comment type="caution">
    <text evidence="1">The sequence shown here is derived from an EMBL/GenBank/DDBJ whole genome shotgun (WGS) entry which is preliminary data.</text>
</comment>
<dbReference type="OrthoDB" id="7107919at2"/>
<proteinExistence type="predicted"/>
<name>A0A399E007_9DEIN</name>